<evidence type="ECO:0000313" key="10">
    <source>
        <dbReference type="Proteomes" id="UP000695022"/>
    </source>
</evidence>
<dbReference type="InterPro" id="IPR016024">
    <property type="entry name" value="ARM-type_fold"/>
</dbReference>
<dbReference type="InterPro" id="IPR057942">
    <property type="entry name" value="TPR_TNPO3_IPO13_3rd"/>
</dbReference>
<evidence type="ECO:0000256" key="5">
    <source>
        <dbReference type="ARBA" id="ARBA00022448"/>
    </source>
</evidence>
<evidence type="ECO:0000256" key="4">
    <source>
        <dbReference type="ARBA" id="ARBA00016020"/>
    </source>
</evidence>
<dbReference type="InterPro" id="IPR040709">
    <property type="entry name" value="Importin_rep_1"/>
</dbReference>
<keyword evidence="5" id="KW-0813">Transport</keyword>
<dbReference type="Pfam" id="PF18773">
    <property type="entry name" value="Importin_rep"/>
    <property type="match status" value="1"/>
</dbReference>
<keyword evidence="7" id="KW-0653">Protein transport</keyword>
<evidence type="ECO:0000256" key="8">
    <source>
        <dbReference type="ARBA" id="ARBA00023242"/>
    </source>
</evidence>
<reference evidence="11" key="1">
    <citation type="submission" date="2025-08" db="UniProtKB">
        <authorList>
            <consortium name="RefSeq"/>
        </authorList>
    </citation>
    <scope>IDENTIFICATION</scope>
</reference>
<organism evidence="10 11">
    <name type="scientific">Priapulus caudatus</name>
    <name type="common">Priapulid worm</name>
    <dbReference type="NCBI Taxonomy" id="37621"/>
    <lineage>
        <taxon>Eukaryota</taxon>
        <taxon>Metazoa</taxon>
        <taxon>Ecdysozoa</taxon>
        <taxon>Scalidophora</taxon>
        <taxon>Priapulida</taxon>
        <taxon>Priapulimorpha</taxon>
        <taxon>Priapulimorphida</taxon>
        <taxon>Priapulidae</taxon>
        <taxon>Priapulus</taxon>
    </lineage>
</organism>
<protein>
    <recommendedName>
        <fullName evidence="4">Importin-13</fullName>
    </recommendedName>
</protein>
<dbReference type="Pfam" id="PF03810">
    <property type="entry name" value="IBN_N"/>
    <property type="match status" value="1"/>
</dbReference>
<dbReference type="InterPro" id="IPR040520">
    <property type="entry name" value="Importin_rep_3"/>
</dbReference>
<evidence type="ECO:0000256" key="3">
    <source>
        <dbReference type="ARBA" id="ARBA00011422"/>
    </source>
</evidence>
<comment type="subcellular location">
    <subcellularLocation>
        <location evidence="1">Nucleus</location>
    </subcellularLocation>
</comment>
<keyword evidence="6" id="KW-0677">Repeat</keyword>
<evidence type="ECO:0000313" key="11">
    <source>
        <dbReference type="RefSeq" id="XP_014680934.1"/>
    </source>
</evidence>
<keyword evidence="10" id="KW-1185">Reference proteome</keyword>
<dbReference type="InterPro" id="IPR001494">
    <property type="entry name" value="Importin-beta_N"/>
</dbReference>
<proteinExistence type="inferred from homology"/>
<dbReference type="SMART" id="SM00913">
    <property type="entry name" value="IBN_N"/>
    <property type="match status" value="1"/>
</dbReference>
<dbReference type="Proteomes" id="UP000695022">
    <property type="component" value="Unplaced"/>
</dbReference>
<dbReference type="InterPro" id="IPR051345">
    <property type="entry name" value="Importin_beta-like_NTR"/>
</dbReference>
<sequence length="794" mass="89751">MEFTTENVEKAVMQFYHDISQQKNINLWLTSAQSSTAAWVFAWDLLSPKKSQEVQFFGASTIYVKVSKFWAEIPPEEYQTLKCRLLDIINTYAAGGPKIVLTRVCIALSAFVLNTISGAWPDAVSAIIQHFQPANLPQLPTTQVFCVLLEILKVIPEEFLTAQMSSSRRGVLRHDLQQALNSVLELLYQALVQPGCPQEVTQEALRCCSSWVQFGVPLLEAESLVRIVIQALHDKQLFEVAADALVNVFLHPDSHRFPACIMRLLPYIMSTDELLNRAIQEHDEETCTGLFKLLVAIGENHSKLLVENLLLESPNKINVTKLLSMILQCSSMPGYFAVDENCSDLPFGFWYILQDDVIAAEPEHFQVYTEILQPVFATLVDIFLLKVQFPDDEQYESWGRDEKEQFRCYRQDVSDTIMYSYNILREPLLQHLCSTLAHILADPNQHNRWQSIEAVLLAVEAIADSVELSDKEYLTQVFTLLPQIPFTNLKLIATALNVIGAYAVWINNHSEVLTGVIPLLLQGVTNPDVAPSATMALKDIARDCQPLMKPFSQHILNSCQEALLSLSLKPREQVRIMVCIGRVLAVLPFDEIMAYLNLILTPHIQQLQVLLQEQKAFMILLAQLYKKHPELLDYKDCNLAGQFQCGISALTLAETPTVRNAASFLSEFIAQRHKRAATAVVVIELAPLLLHRVLKAIGGESSRSLMDHMSDVLFALNKHYYDHLGNWMMAFVNQDGFPSPRALKQHKENFTRHILSVCHRERTHKRKLREVVTEFTLLCRGLIGTEYAAATALS</sequence>
<dbReference type="SUPFAM" id="SSF48371">
    <property type="entry name" value="ARM repeat"/>
    <property type="match status" value="1"/>
</dbReference>
<dbReference type="GeneID" id="106820855"/>
<comment type="subunit">
    <text evidence="3">Interacts with UBC9, RAN, RBM8A, eIF-1A and PAX6.</text>
</comment>
<dbReference type="Pfam" id="PF18806">
    <property type="entry name" value="Importin_rep_3"/>
    <property type="match status" value="1"/>
</dbReference>
<dbReference type="InterPro" id="IPR013598">
    <property type="entry name" value="Exportin-1/Importin-b-like"/>
</dbReference>
<evidence type="ECO:0000256" key="6">
    <source>
        <dbReference type="ARBA" id="ARBA00022737"/>
    </source>
</evidence>
<dbReference type="Gene3D" id="1.25.10.10">
    <property type="entry name" value="Leucine-rich Repeat Variant"/>
    <property type="match status" value="2"/>
</dbReference>
<dbReference type="Pfam" id="PF24140">
    <property type="entry name" value="TPR_TNPO3_IPO13_3rd"/>
    <property type="match status" value="1"/>
</dbReference>
<dbReference type="InterPro" id="IPR011989">
    <property type="entry name" value="ARM-like"/>
</dbReference>
<comment type="similarity">
    <text evidence="2">Belongs to the importin beta family.</text>
</comment>
<dbReference type="PANTHER" id="PTHR12363:SF33">
    <property type="entry name" value="IMPORTIN-13"/>
    <property type="match status" value="1"/>
</dbReference>
<evidence type="ECO:0000256" key="1">
    <source>
        <dbReference type="ARBA" id="ARBA00004123"/>
    </source>
</evidence>
<keyword evidence="8" id="KW-0539">Nucleus</keyword>
<accession>A0ABM1F913</accession>
<evidence type="ECO:0000259" key="9">
    <source>
        <dbReference type="SMART" id="SM00913"/>
    </source>
</evidence>
<evidence type="ECO:0000256" key="2">
    <source>
        <dbReference type="ARBA" id="ARBA00007991"/>
    </source>
</evidence>
<dbReference type="Pfam" id="PF08389">
    <property type="entry name" value="Xpo1"/>
    <property type="match status" value="1"/>
</dbReference>
<feature type="domain" description="Importin N-terminal" evidence="9">
    <location>
        <begin position="25"/>
        <end position="91"/>
    </location>
</feature>
<dbReference type="RefSeq" id="XP_014680934.1">
    <property type="nucleotide sequence ID" value="XM_014825448.1"/>
</dbReference>
<gene>
    <name evidence="11" type="primary">LOC106820855</name>
</gene>
<name>A0ABM1F913_PRICU</name>
<dbReference type="PANTHER" id="PTHR12363">
    <property type="entry name" value="TRANSPORTIN 3 AND IMPORTIN 13"/>
    <property type="match status" value="1"/>
</dbReference>
<evidence type="ECO:0000256" key="7">
    <source>
        <dbReference type="ARBA" id="ARBA00022927"/>
    </source>
</evidence>